<evidence type="ECO:0000313" key="3">
    <source>
        <dbReference type="Proteomes" id="UP000279833"/>
    </source>
</evidence>
<accession>A0A183K6D1</accession>
<keyword evidence="1" id="KW-0732">Signal</keyword>
<feature type="chain" id="PRO_5043140763" evidence="1">
    <location>
        <begin position="26"/>
        <end position="83"/>
    </location>
</feature>
<dbReference type="WBParaSite" id="SCUD_0001055601-mRNA-1">
    <property type="protein sequence ID" value="SCUD_0001055601-mRNA-1"/>
    <property type="gene ID" value="SCUD_0001055601"/>
</dbReference>
<dbReference type="AlphaFoldDB" id="A0A183K6D1"/>
<proteinExistence type="predicted"/>
<organism evidence="4">
    <name type="scientific">Schistosoma curassoni</name>
    <dbReference type="NCBI Taxonomy" id="6186"/>
    <lineage>
        <taxon>Eukaryota</taxon>
        <taxon>Metazoa</taxon>
        <taxon>Spiralia</taxon>
        <taxon>Lophotrochozoa</taxon>
        <taxon>Platyhelminthes</taxon>
        <taxon>Trematoda</taxon>
        <taxon>Digenea</taxon>
        <taxon>Strigeidida</taxon>
        <taxon>Schistosomatoidea</taxon>
        <taxon>Schistosomatidae</taxon>
        <taxon>Schistosoma</taxon>
    </lineage>
</organism>
<sequence>MNVLGFLSIEWNSALVLPILAFASASDPLRSSVMLHRYEYYWIGQAVSTTDEIVLEIFDRLDIQKDSTSSDHSYNAGKAQLVE</sequence>
<evidence type="ECO:0000313" key="4">
    <source>
        <dbReference type="WBParaSite" id="SCUD_0001055601-mRNA-1"/>
    </source>
</evidence>
<reference evidence="2 3" key="2">
    <citation type="submission" date="2018-11" db="EMBL/GenBank/DDBJ databases">
        <authorList>
            <consortium name="Pathogen Informatics"/>
        </authorList>
    </citation>
    <scope>NUCLEOTIDE SEQUENCE [LARGE SCALE GENOMIC DNA]</scope>
    <source>
        <strain evidence="2">Dakar</strain>
        <strain evidence="3">Dakar, Senegal</strain>
    </source>
</reference>
<feature type="signal peptide" evidence="1">
    <location>
        <begin position="1"/>
        <end position="25"/>
    </location>
</feature>
<gene>
    <name evidence="2" type="ORF">SCUD_LOCUS10556</name>
</gene>
<reference evidence="4" key="1">
    <citation type="submission" date="2016-06" db="UniProtKB">
        <authorList>
            <consortium name="WormBaseParasite"/>
        </authorList>
    </citation>
    <scope>IDENTIFICATION</scope>
</reference>
<keyword evidence="3" id="KW-1185">Reference proteome</keyword>
<dbReference type="Proteomes" id="UP000279833">
    <property type="component" value="Unassembled WGS sequence"/>
</dbReference>
<protein>
    <submittedName>
        <fullName evidence="4">ANF_receptor domain-containing protein</fullName>
    </submittedName>
</protein>
<dbReference type="EMBL" id="UZAK01033849">
    <property type="protein sequence ID" value="VDP40425.1"/>
    <property type="molecule type" value="Genomic_DNA"/>
</dbReference>
<evidence type="ECO:0000256" key="1">
    <source>
        <dbReference type="SAM" id="SignalP"/>
    </source>
</evidence>
<name>A0A183K6D1_9TREM</name>
<evidence type="ECO:0000313" key="2">
    <source>
        <dbReference type="EMBL" id="VDP40425.1"/>
    </source>
</evidence>